<evidence type="ECO:0000313" key="1">
    <source>
        <dbReference type="EMBL" id="KAI8570469.1"/>
    </source>
</evidence>
<protein>
    <submittedName>
        <fullName evidence="1">Uncharacterized protein</fullName>
    </submittedName>
</protein>
<keyword evidence="2" id="KW-1185">Reference proteome</keyword>
<accession>A0ACC0PZ81</accession>
<gene>
    <name evidence="1" type="ORF">RHMOL_Rhmol01G0036100</name>
</gene>
<dbReference type="Proteomes" id="UP001062846">
    <property type="component" value="Chromosome 1"/>
</dbReference>
<sequence length="392" mass="41957">MIVSSLIATMAFQVGLNPPGSVWQDNSVHEAGKSILAYRYPNWYPILMYVNTAGFLLSLSTILLLIMALPAEGKSASYAIVYLVMTWGCMISLYLLKHTRQSIRSLREERVNQKKNRETIVWRIPQQQLSINVVGREDEAGLSPNVETGASGFDEGSTSLVKREGKQKEAMEPNVEAGTSGSHEAGGSGSTSLIQPQRKQKEAMETLPGMIQPSPVSVEASASEKIEAGGSIEVKVGESGSNEDGESNIEFRRKRQLRPFPIEVGGSKKIEAGGSESDEVSRSKEIEVGGSRSDDAGISKEIEADRSAFDGAGITKETEGGGSKEIEAISSRSDEADISKKIEAGRSESDEAGRSEEIEVSGSEEIEAGGSNKIEVCGSKEIEAGGSECTEV</sequence>
<reference evidence="1" key="1">
    <citation type="submission" date="2022-02" db="EMBL/GenBank/DDBJ databases">
        <title>Plant Genome Project.</title>
        <authorList>
            <person name="Zhang R.-G."/>
        </authorList>
    </citation>
    <scope>NUCLEOTIDE SEQUENCE</scope>
    <source>
        <strain evidence="1">AT1</strain>
    </source>
</reference>
<name>A0ACC0PZ81_RHOML</name>
<organism evidence="1 2">
    <name type="scientific">Rhododendron molle</name>
    <name type="common">Chinese azalea</name>
    <name type="synonym">Azalea mollis</name>
    <dbReference type="NCBI Taxonomy" id="49168"/>
    <lineage>
        <taxon>Eukaryota</taxon>
        <taxon>Viridiplantae</taxon>
        <taxon>Streptophyta</taxon>
        <taxon>Embryophyta</taxon>
        <taxon>Tracheophyta</taxon>
        <taxon>Spermatophyta</taxon>
        <taxon>Magnoliopsida</taxon>
        <taxon>eudicotyledons</taxon>
        <taxon>Gunneridae</taxon>
        <taxon>Pentapetalae</taxon>
        <taxon>asterids</taxon>
        <taxon>Ericales</taxon>
        <taxon>Ericaceae</taxon>
        <taxon>Ericoideae</taxon>
        <taxon>Rhodoreae</taxon>
        <taxon>Rhododendron</taxon>
    </lineage>
</organism>
<comment type="caution">
    <text evidence="1">The sequence shown here is derived from an EMBL/GenBank/DDBJ whole genome shotgun (WGS) entry which is preliminary data.</text>
</comment>
<evidence type="ECO:0000313" key="2">
    <source>
        <dbReference type="Proteomes" id="UP001062846"/>
    </source>
</evidence>
<dbReference type="EMBL" id="CM046388">
    <property type="protein sequence ID" value="KAI8570469.1"/>
    <property type="molecule type" value="Genomic_DNA"/>
</dbReference>
<proteinExistence type="predicted"/>